<sequence length="240" mass="25365">MLSVAGGAAVHTSTAVSSYSVRMFQKGSASSRPLLGLAAGVVVLALLSLGFSFDQAAVDWAQMRRSYALDFVATLITNLGSPLVVLLLAFAGSGVLLALRRGRLAAFLLLNVLLVSGLNEGVKQLVQRPVVQVSPSSKPAPPQPTVLRHPVIIATPKLPRTVYAFPSGHSAGSAAVLLALAFFGRARRWRGWLWAGCGVLAVLVGLSRVYLGAHTPSDVLGGWALAWACFCTLRVWWRPA</sequence>
<reference evidence="9" key="1">
    <citation type="journal article" date="2014" name="Int. J. Syst. Evol. Microbiol.">
        <title>Complete genome sequence of Corynebacterium casei LMG S-19264T (=DSM 44701T), isolated from a smear-ripened cheese.</title>
        <authorList>
            <consortium name="US DOE Joint Genome Institute (JGI-PGF)"/>
            <person name="Walter F."/>
            <person name="Albersmeier A."/>
            <person name="Kalinowski J."/>
            <person name="Ruckert C."/>
        </authorList>
    </citation>
    <scope>NUCLEOTIDE SEQUENCE</scope>
    <source>
        <strain evidence="9">JCM 31311</strain>
    </source>
</reference>
<keyword evidence="6 7" id="KW-0472">Membrane</keyword>
<dbReference type="SUPFAM" id="SSF48317">
    <property type="entry name" value="Acid phosphatase/Vanadium-dependent haloperoxidase"/>
    <property type="match status" value="1"/>
</dbReference>
<feature type="domain" description="Phosphatidic acid phosphatase type 2/haloperoxidase" evidence="8">
    <location>
        <begin position="107"/>
        <end position="234"/>
    </location>
</feature>
<evidence type="ECO:0000256" key="7">
    <source>
        <dbReference type="SAM" id="Phobius"/>
    </source>
</evidence>
<dbReference type="InterPro" id="IPR036938">
    <property type="entry name" value="PAP2/HPO_sf"/>
</dbReference>
<dbReference type="Proteomes" id="UP000603865">
    <property type="component" value="Unassembled WGS sequence"/>
</dbReference>
<feature type="transmembrane region" description="Helical" evidence="7">
    <location>
        <begin position="33"/>
        <end position="51"/>
    </location>
</feature>
<evidence type="ECO:0000256" key="3">
    <source>
        <dbReference type="ARBA" id="ARBA00022692"/>
    </source>
</evidence>
<name>A0A918BZ61_9DEIO</name>
<dbReference type="Pfam" id="PF01569">
    <property type="entry name" value="PAP2"/>
    <property type="match status" value="1"/>
</dbReference>
<evidence type="ECO:0000256" key="4">
    <source>
        <dbReference type="ARBA" id="ARBA00022801"/>
    </source>
</evidence>
<dbReference type="GO" id="GO:0016787">
    <property type="term" value="F:hydrolase activity"/>
    <property type="evidence" value="ECO:0007669"/>
    <property type="project" value="UniProtKB-KW"/>
</dbReference>
<protein>
    <recommendedName>
        <fullName evidence="8">Phosphatidic acid phosphatase type 2/haloperoxidase domain-containing protein</fullName>
    </recommendedName>
</protein>
<feature type="transmembrane region" description="Helical" evidence="7">
    <location>
        <begin position="163"/>
        <end position="184"/>
    </location>
</feature>
<dbReference type="CDD" id="cd03392">
    <property type="entry name" value="PAP2_like_2"/>
    <property type="match status" value="1"/>
</dbReference>
<organism evidence="9 10">
    <name type="scientific">Deinococcus ruber</name>
    <dbReference type="NCBI Taxonomy" id="1848197"/>
    <lineage>
        <taxon>Bacteria</taxon>
        <taxon>Thermotogati</taxon>
        <taxon>Deinococcota</taxon>
        <taxon>Deinococci</taxon>
        <taxon>Deinococcales</taxon>
        <taxon>Deinococcaceae</taxon>
        <taxon>Deinococcus</taxon>
    </lineage>
</organism>
<evidence type="ECO:0000256" key="5">
    <source>
        <dbReference type="ARBA" id="ARBA00022989"/>
    </source>
</evidence>
<feature type="transmembrane region" description="Helical" evidence="7">
    <location>
        <begin position="191"/>
        <end position="213"/>
    </location>
</feature>
<dbReference type="PANTHER" id="PTHR14969">
    <property type="entry name" value="SPHINGOSINE-1-PHOSPHATE PHOSPHOHYDROLASE"/>
    <property type="match status" value="1"/>
</dbReference>
<evidence type="ECO:0000256" key="6">
    <source>
        <dbReference type="ARBA" id="ARBA00023136"/>
    </source>
</evidence>
<feature type="transmembrane region" description="Helical" evidence="7">
    <location>
        <begin position="71"/>
        <end position="97"/>
    </location>
</feature>
<dbReference type="EMBL" id="BMQL01000002">
    <property type="protein sequence ID" value="GGQ97163.1"/>
    <property type="molecule type" value="Genomic_DNA"/>
</dbReference>
<evidence type="ECO:0000256" key="1">
    <source>
        <dbReference type="ARBA" id="ARBA00004651"/>
    </source>
</evidence>
<gene>
    <name evidence="9" type="ORF">GCM10008957_06890</name>
</gene>
<dbReference type="AlphaFoldDB" id="A0A918BZ61"/>
<comment type="caution">
    <text evidence="9">The sequence shown here is derived from an EMBL/GenBank/DDBJ whole genome shotgun (WGS) entry which is preliminary data.</text>
</comment>
<keyword evidence="5 7" id="KW-1133">Transmembrane helix</keyword>
<feature type="transmembrane region" description="Helical" evidence="7">
    <location>
        <begin position="219"/>
        <end position="237"/>
    </location>
</feature>
<evidence type="ECO:0000313" key="9">
    <source>
        <dbReference type="EMBL" id="GGQ97163.1"/>
    </source>
</evidence>
<evidence type="ECO:0000256" key="2">
    <source>
        <dbReference type="ARBA" id="ARBA00022475"/>
    </source>
</evidence>
<dbReference type="Gene3D" id="1.20.144.10">
    <property type="entry name" value="Phosphatidic acid phosphatase type 2/haloperoxidase"/>
    <property type="match status" value="2"/>
</dbReference>
<evidence type="ECO:0000259" key="8">
    <source>
        <dbReference type="SMART" id="SM00014"/>
    </source>
</evidence>
<dbReference type="InterPro" id="IPR000326">
    <property type="entry name" value="PAP2/HPO"/>
</dbReference>
<keyword evidence="3 7" id="KW-0812">Transmembrane</keyword>
<reference evidence="9" key="2">
    <citation type="submission" date="2020-09" db="EMBL/GenBank/DDBJ databases">
        <authorList>
            <person name="Sun Q."/>
            <person name="Ohkuma M."/>
        </authorList>
    </citation>
    <scope>NUCLEOTIDE SEQUENCE</scope>
    <source>
        <strain evidence="9">JCM 31311</strain>
    </source>
</reference>
<dbReference type="SMART" id="SM00014">
    <property type="entry name" value="acidPPc"/>
    <property type="match status" value="1"/>
</dbReference>
<proteinExistence type="predicted"/>
<dbReference type="PANTHER" id="PTHR14969:SF62">
    <property type="entry name" value="DECAPRENYLPHOSPHORYL-5-PHOSPHORIBOSE PHOSPHATASE RV3807C-RELATED"/>
    <property type="match status" value="1"/>
</dbReference>
<accession>A0A918BZ61</accession>
<keyword evidence="4" id="KW-0378">Hydrolase</keyword>
<keyword evidence="10" id="KW-1185">Reference proteome</keyword>
<keyword evidence="2" id="KW-1003">Cell membrane</keyword>
<evidence type="ECO:0000313" key="10">
    <source>
        <dbReference type="Proteomes" id="UP000603865"/>
    </source>
</evidence>
<dbReference type="GO" id="GO:0005886">
    <property type="term" value="C:plasma membrane"/>
    <property type="evidence" value="ECO:0007669"/>
    <property type="project" value="UniProtKB-SubCell"/>
</dbReference>
<comment type="subcellular location">
    <subcellularLocation>
        <location evidence="1">Cell membrane</location>
        <topology evidence="1">Multi-pass membrane protein</topology>
    </subcellularLocation>
</comment>